<evidence type="ECO:0000256" key="4">
    <source>
        <dbReference type="ARBA" id="ARBA00022679"/>
    </source>
</evidence>
<dbReference type="AlphaFoldDB" id="A0A2N8LDJ8"/>
<reference evidence="9 10" key="1">
    <citation type="submission" date="2015-12" db="EMBL/GenBank/DDBJ databases">
        <title>Streptococcus penaeicida sp. nov.</title>
        <authorList>
            <person name="Gomez-Gil B."/>
            <person name="Morales-Covarrubias M."/>
        </authorList>
    </citation>
    <scope>NUCLEOTIDE SEQUENCE [LARGE SCALE GENOMIC DNA]</scope>
    <source>
        <strain evidence="9 10">CAIM 1838</strain>
    </source>
</reference>
<dbReference type="InterPro" id="IPR015422">
    <property type="entry name" value="PyrdxlP-dep_Trfase_small"/>
</dbReference>
<dbReference type="RefSeq" id="WP_102776956.1">
    <property type="nucleotide sequence ID" value="NZ_CBCSGP010000018.1"/>
</dbReference>
<evidence type="ECO:0000256" key="3">
    <source>
        <dbReference type="ARBA" id="ARBA00022576"/>
    </source>
</evidence>
<evidence type="ECO:0000256" key="1">
    <source>
        <dbReference type="ARBA" id="ARBA00001933"/>
    </source>
</evidence>
<evidence type="ECO:0000256" key="7">
    <source>
        <dbReference type="HAMAP-Rule" id="MF_01023"/>
    </source>
</evidence>
<dbReference type="PANTHER" id="PTHR43643:SF3">
    <property type="entry name" value="HISTIDINOL-PHOSPHATE AMINOTRANSFERASE"/>
    <property type="match status" value="1"/>
</dbReference>
<dbReference type="SUPFAM" id="SSF53383">
    <property type="entry name" value="PLP-dependent transferases"/>
    <property type="match status" value="1"/>
</dbReference>
<comment type="similarity">
    <text evidence="7">Belongs to the class-II pyridoxal-phosphate-dependent aminotransferase family. Histidinol-phosphate aminotransferase subfamily.</text>
</comment>
<dbReference type="InterPro" id="IPR005861">
    <property type="entry name" value="HisP_aminotrans"/>
</dbReference>
<dbReference type="GO" id="GO:0000105">
    <property type="term" value="P:L-histidine biosynthetic process"/>
    <property type="evidence" value="ECO:0007669"/>
    <property type="project" value="UniProtKB-UniRule"/>
</dbReference>
<dbReference type="InterPro" id="IPR050106">
    <property type="entry name" value="HistidinolP_aminotransfase"/>
</dbReference>
<keyword evidence="6 7" id="KW-0368">Histidine biosynthesis</keyword>
<evidence type="ECO:0000256" key="2">
    <source>
        <dbReference type="ARBA" id="ARBA00011738"/>
    </source>
</evidence>
<dbReference type="Gene3D" id="3.90.1150.10">
    <property type="entry name" value="Aspartate Aminotransferase, domain 1"/>
    <property type="match status" value="1"/>
</dbReference>
<dbReference type="UniPathway" id="UPA00031">
    <property type="reaction ID" value="UER00012"/>
</dbReference>
<name>A0A2N8LDJ8_9STRE</name>
<keyword evidence="7" id="KW-0028">Amino-acid biosynthesis</keyword>
<protein>
    <recommendedName>
        <fullName evidence="7">Histidinol-phosphate aminotransferase</fullName>
        <ecNumber evidence="7">2.6.1.9</ecNumber>
    </recommendedName>
    <alternativeName>
        <fullName evidence="7">Imidazole acetol-phosphate transaminase</fullName>
    </alternativeName>
</protein>
<keyword evidence="4 7" id="KW-0808">Transferase</keyword>
<dbReference type="InterPro" id="IPR015421">
    <property type="entry name" value="PyrdxlP-dep_Trfase_major"/>
</dbReference>
<dbReference type="HAMAP" id="MF_01023">
    <property type="entry name" value="HisC_aminotrans_2"/>
    <property type="match status" value="1"/>
</dbReference>
<feature type="modified residue" description="N6-(pyridoxal phosphate)lysine" evidence="7">
    <location>
        <position position="207"/>
    </location>
</feature>
<comment type="subunit">
    <text evidence="2 7">Homodimer.</text>
</comment>
<dbReference type="Gene3D" id="3.40.640.10">
    <property type="entry name" value="Type I PLP-dependent aspartate aminotransferase-like (Major domain)"/>
    <property type="match status" value="1"/>
</dbReference>
<keyword evidence="10" id="KW-1185">Reference proteome</keyword>
<organism evidence="9 10">
    <name type="scientific">Streptococcus penaeicida</name>
    <dbReference type="NCBI Taxonomy" id="1765960"/>
    <lineage>
        <taxon>Bacteria</taxon>
        <taxon>Bacillati</taxon>
        <taxon>Bacillota</taxon>
        <taxon>Bacilli</taxon>
        <taxon>Lactobacillales</taxon>
        <taxon>Streptococcaceae</taxon>
        <taxon>Streptococcus</taxon>
    </lineage>
</organism>
<dbReference type="NCBIfam" id="TIGR01141">
    <property type="entry name" value="hisC"/>
    <property type="match status" value="1"/>
</dbReference>
<evidence type="ECO:0000313" key="9">
    <source>
        <dbReference type="EMBL" id="PND48243.1"/>
    </source>
</evidence>
<accession>A0A2N8LDJ8</accession>
<evidence type="ECO:0000313" key="10">
    <source>
        <dbReference type="Proteomes" id="UP000235963"/>
    </source>
</evidence>
<dbReference type="Pfam" id="PF00155">
    <property type="entry name" value="Aminotran_1_2"/>
    <property type="match status" value="1"/>
</dbReference>
<dbReference type="InterPro" id="IPR004839">
    <property type="entry name" value="Aminotransferase_I/II_large"/>
</dbReference>
<keyword evidence="5 7" id="KW-0663">Pyridoxal phosphate</keyword>
<comment type="pathway">
    <text evidence="7">Amino-acid biosynthesis; L-histidine biosynthesis; L-histidine from 5-phospho-alpha-D-ribose 1-diphosphate: step 7/9.</text>
</comment>
<dbReference type="GO" id="GO:0004400">
    <property type="term" value="F:histidinol-phosphate transaminase activity"/>
    <property type="evidence" value="ECO:0007669"/>
    <property type="project" value="UniProtKB-UniRule"/>
</dbReference>
<feature type="domain" description="Aminotransferase class I/classII large" evidence="8">
    <location>
        <begin position="22"/>
        <end position="344"/>
    </location>
</feature>
<dbReference type="GO" id="GO:0030170">
    <property type="term" value="F:pyridoxal phosphate binding"/>
    <property type="evidence" value="ECO:0007669"/>
    <property type="project" value="InterPro"/>
</dbReference>
<proteinExistence type="inferred from homology"/>
<dbReference type="InterPro" id="IPR015424">
    <property type="entry name" value="PyrdxlP-dep_Trfase"/>
</dbReference>
<keyword evidence="3 7" id="KW-0032">Aminotransferase</keyword>
<sequence length="350" mass="39451">MKIKGLRQVSPFVPGEQPQEQKLIKLNTNENPYPPSPKVKKALKDFDVDQLKYYSPVEQDDLRQAIADHLGVNKEMVIIGSGSDEVLSMSFLAFFNNPQAILFPDLTYGFYKILANLYGIPYHEIPLEDDFTLSNHGYLQDNGGIVLVNPNAPTGFGKPLSEIEAILKANPQVMVIVDEAYINFGGQTALPLLKDYPNLFIIRTFSKDASLAGLRVGYGIGHPQIIDLMKAIKDSVNPYNLDSIAEVLAKAAIEDWAYYEKTIASICQTRDWFKQELEKMDYTVLPSLTNFLLVKPQGIASSDLYQHLKEHHIYTRYFADAIRIKDYLRISIGSQSDMETVLKVLQALKK</sequence>
<evidence type="ECO:0000256" key="5">
    <source>
        <dbReference type="ARBA" id="ARBA00022898"/>
    </source>
</evidence>
<comment type="cofactor">
    <cofactor evidence="1 7">
        <name>pyridoxal 5'-phosphate</name>
        <dbReference type="ChEBI" id="CHEBI:597326"/>
    </cofactor>
</comment>
<dbReference type="EC" id="2.6.1.9" evidence="7"/>
<dbReference type="PANTHER" id="PTHR43643">
    <property type="entry name" value="HISTIDINOL-PHOSPHATE AMINOTRANSFERASE 2"/>
    <property type="match status" value="1"/>
</dbReference>
<dbReference type="EMBL" id="LOCM01000010">
    <property type="protein sequence ID" value="PND48243.1"/>
    <property type="molecule type" value="Genomic_DNA"/>
</dbReference>
<comment type="catalytic activity">
    <reaction evidence="7">
        <text>L-histidinol phosphate + 2-oxoglutarate = 3-(imidazol-4-yl)-2-oxopropyl phosphate + L-glutamate</text>
        <dbReference type="Rhea" id="RHEA:23744"/>
        <dbReference type="ChEBI" id="CHEBI:16810"/>
        <dbReference type="ChEBI" id="CHEBI:29985"/>
        <dbReference type="ChEBI" id="CHEBI:57766"/>
        <dbReference type="ChEBI" id="CHEBI:57980"/>
        <dbReference type="EC" id="2.6.1.9"/>
    </reaction>
</comment>
<gene>
    <name evidence="7" type="primary">hisC</name>
    <name evidence="9" type="ORF">AT575_02150</name>
</gene>
<comment type="caution">
    <text evidence="9">The sequence shown here is derived from an EMBL/GenBank/DDBJ whole genome shotgun (WGS) entry which is preliminary data.</text>
</comment>
<evidence type="ECO:0000256" key="6">
    <source>
        <dbReference type="ARBA" id="ARBA00023102"/>
    </source>
</evidence>
<dbReference type="Proteomes" id="UP000235963">
    <property type="component" value="Unassembled WGS sequence"/>
</dbReference>
<dbReference type="OrthoDB" id="9813612at2"/>
<dbReference type="CDD" id="cd00609">
    <property type="entry name" value="AAT_like"/>
    <property type="match status" value="1"/>
</dbReference>
<evidence type="ECO:0000259" key="8">
    <source>
        <dbReference type="Pfam" id="PF00155"/>
    </source>
</evidence>